<evidence type="ECO:0000313" key="7">
    <source>
        <dbReference type="Proteomes" id="UP001205740"/>
    </source>
</evidence>
<keyword evidence="4" id="KW-0949">S-adenosyl-L-methionine</keyword>
<dbReference type="InterPro" id="IPR052190">
    <property type="entry name" value="Euk-Arch_PrmC-MTase"/>
</dbReference>
<dbReference type="CDD" id="cd02440">
    <property type="entry name" value="AdoMet_MTases"/>
    <property type="match status" value="1"/>
</dbReference>
<organism evidence="6 7">
    <name type="scientific">Williamsia serinedens</name>
    <dbReference type="NCBI Taxonomy" id="391736"/>
    <lineage>
        <taxon>Bacteria</taxon>
        <taxon>Bacillati</taxon>
        <taxon>Actinomycetota</taxon>
        <taxon>Actinomycetes</taxon>
        <taxon>Mycobacteriales</taxon>
        <taxon>Nocardiaceae</taxon>
        <taxon>Williamsia</taxon>
    </lineage>
</organism>
<gene>
    <name evidence="6" type="ORF">LX12_003659</name>
</gene>
<dbReference type="InterPro" id="IPR029063">
    <property type="entry name" value="SAM-dependent_MTases_sf"/>
</dbReference>
<evidence type="ECO:0000256" key="4">
    <source>
        <dbReference type="ARBA" id="ARBA00022691"/>
    </source>
</evidence>
<dbReference type="GO" id="GO:0032259">
    <property type="term" value="P:methylation"/>
    <property type="evidence" value="ECO:0007669"/>
    <property type="project" value="UniProtKB-KW"/>
</dbReference>
<evidence type="ECO:0000313" key="6">
    <source>
        <dbReference type="EMBL" id="MCP2162451.1"/>
    </source>
</evidence>
<dbReference type="PANTHER" id="PTHR45875:SF1">
    <property type="entry name" value="METHYLTRANSFERASE N6AMT1"/>
    <property type="match status" value="1"/>
</dbReference>
<dbReference type="Gene3D" id="3.40.50.150">
    <property type="entry name" value="Vaccinia Virus protein VP39"/>
    <property type="match status" value="1"/>
</dbReference>
<reference evidence="6 7" key="1">
    <citation type="submission" date="2022-06" db="EMBL/GenBank/DDBJ databases">
        <title>Genomic Encyclopedia of Archaeal and Bacterial Type Strains, Phase II (KMG-II): from individual species to whole genera.</title>
        <authorList>
            <person name="Goeker M."/>
        </authorList>
    </citation>
    <scope>NUCLEOTIDE SEQUENCE [LARGE SCALE GENOMIC DNA]</scope>
    <source>
        <strain evidence="6 7">DSM 45037</strain>
    </source>
</reference>
<keyword evidence="2 6" id="KW-0489">Methyltransferase</keyword>
<proteinExistence type="inferred from homology"/>
<protein>
    <submittedName>
        <fullName evidence="6">Release factor glutamine methyltransferase</fullName>
    </submittedName>
</protein>
<name>A0ABT1H5N6_9NOCA</name>
<dbReference type="PANTHER" id="PTHR45875">
    <property type="entry name" value="METHYLTRANSFERASE N6AMT1"/>
    <property type="match status" value="1"/>
</dbReference>
<dbReference type="PROSITE" id="PS00092">
    <property type="entry name" value="N6_MTASE"/>
    <property type="match status" value="1"/>
</dbReference>
<dbReference type="SUPFAM" id="SSF53335">
    <property type="entry name" value="S-adenosyl-L-methionine-dependent methyltransferases"/>
    <property type="match status" value="1"/>
</dbReference>
<dbReference type="NCBIfam" id="TIGR00537">
    <property type="entry name" value="hemK_rel_arch"/>
    <property type="match status" value="1"/>
</dbReference>
<keyword evidence="7" id="KW-1185">Reference proteome</keyword>
<evidence type="ECO:0000256" key="3">
    <source>
        <dbReference type="ARBA" id="ARBA00022679"/>
    </source>
</evidence>
<dbReference type="InterPro" id="IPR002052">
    <property type="entry name" value="DNA_methylase_N6_adenine_CS"/>
</dbReference>
<comment type="similarity">
    <text evidence="1">Belongs to the eukaryotic/archaeal PrmC-related family.</text>
</comment>
<dbReference type="RefSeq" id="WP_253656028.1">
    <property type="nucleotide sequence ID" value="NZ_BAAAOE010000002.1"/>
</dbReference>
<sequence length="241" mass="25158">MLLQSPFPAPAGAPAPVLPTPPHADDLVVDLSVYAPQSDSYLLVEAIRGLGDRIAGARVLDLCCGTGIAAVTAARQRAAEVLALDLNPAAVRSAAANAARHAPAMHARRGCLTDAIEHGPFDVVVCNPPYVPAPRDDVDHASAESAWDAGNDGRSVLDPLCRTLPDLLGAGGVALIVHSEVAGIDTTVEACRDAGLTADVLSRTRIPLGPVMRERRDWLVERGLLPADADTEELAVIRASR</sequence>
<dbReference type="GO" id="GO:0008168">
    <property type="term" value="F:methyltransferase activity"/>
    <property type="evidence" value="ECO:0007669"/>
    <property type="project" value="UniProtKB-KW"/>
</dbReference>
<keyword evidence="3" id="KW-0808">Transferase</keyword>
<evidence type="ECO:0000256" key="1">
    <source>
        <dbReference type="ARBA" id="ARBA00006149"/>
    </source>
</evidence>
<evidence type="ECO:0000259" key="5">
    <source>
        <dbReference type="Pfam" id="PF05175"/>
    </source>
</evidence>
<comment type="caution">
    <text evidence="6">The sequence shown here is derived from an EMBL/GenBank/DDBJ whole genome shotgun (WGS) entry which is preliminary data.</text>
</comment>
<dbReference type="InterPro" id="IPR007848">
    <property type="entry name" value="Small_mtfrase_dom"/>
</dbReference>
<accession>A0ABT1H5N6</accession>
<evidence type="ECO:0000256" key="2">
    <source>
        <dbReference type="ARBA" id="ARBA00022603"/>
    </source>
</evidence>
<dbReference type="Proteomes" id="UP001205740">
    <property type="component" value="Unassembled WGS sequence"/>
</dbReference>
<dbReference type="InterPro" id="IPR004557">
    <property type="entry name" value="PrmC-related"/>
</dbReference>
<feature type="domain" description="Methyltransferase small" evidence="5">
    <location>
        <begin position="41"/>
        <end position="131"/>
    </location>
</feature>
<dbReference type="Pfam" id="PF05175">
    <property type="entry name" value="MTS"/>
    <property type="match status" value="1"/>
</dbReference>
<dbReference type="EMBL" id="JAMTCG010000007">
    <property type="protein sequence ID" value="MCP2162451.1"/>
    <property type="molecule type" value="Genomic_DNA"/>
</dbReference>